<dbReference type="PANTHER" id="PTHR19303">
    <property type="entry name" value="TRANSPOSON"/>
    <property type="match status" value="1"/>
</dbReference>
<evidence type="ECO:0000256" key="1">
    <source>
        <dbReference type="ARBA" id="ARBA00004123"/>
    </source>
</evidence>
<dbReference type="Proteomes" id="UP000037510">
    <property type="component" value="Unassembled WGS sequence"/>
</dbReference>
<feature type="domain" description="HTH CENPB-type" evidence="4">
    <location>
        <begin position="141"/>
        <end position="212"/>
    </location>
</feature>
<evidence type="ECO:0000313" key="6">
    <source>
        <dbReference type="Proteomes" id="UP000037510"/>
    </source>
</evidence>
<feature type="region of interest" description="Disordered" evidence="3">
    <location>
        <begin position="1"/>
        <end position="90"/>
    </location>
</feature>
<comment type="subcellular location">
    <subcellularLocation>
        <location evidence="1">Nucleus</location>
    </subcellularLocation>
</comment>
<dbReference type="Gene3D" id="1.10.10.60">
    <property type="entry name" value="Homeodomain-like"/>
    <property type="match status" value="1"/>
</dbReference>
<reference evidence="5 6" key="1">
    <citation type="journal article" date="2015" name="Genome Biol. Evol.">
        <title>The genome of winter moth (Operophtera brumata) provides a genomic perspective on sexual dimorphism and phenology.</title>
        <authorList>
            <person name="Derks M.F."/>
            <person name="Smit S."/>
            <person name="Salis L."/>
            <person name="Schijlen E."/>
            <person name="Bossers A."/>
            <person name="Mateman C."/>
            <person name="Pijl A.S."/>
            <person name="de Ridder D."/>
            <person name="Groenen M.A."/>
            <person name="Visser M.E."/>
            <person name="Megens H.J."/>
        </authorList>
    </citation>
    <scope>NUCLEOTIDE SEQUENCE [LARGE SCALE GENOMIC DNA]</scope>
    <source>
        <strain evidence="5">WM2013NL</strain>
        <tissue evidence="5">Head and thorax</tissue>
    </source>
</reference>
<dbReference type="InterPro" id="IPR009057">
    <property type="entry name" value="Homeodomain-like_sf"/>
</dbReference>
<dbReference type="SMART" id="SM00674">
    <property type="entry name" value="CENPB"/>
    <property type="match status" value="1"/>
</dbReference>
<proteinExistence type="predicted"/>
<dbReference type="PROSITE" id="PS51253">
    <property type="entry name" value="HTH_CENPB"/>
    <property type="match status" value="1"/>
</dbReference>
<evidence type="ECO:0000259" key="4">
    <source>
        <dbReference type="PROSITE" id="PS51253"/>
    </source>
</evidence>
<organism evidence="5 6">
    <name type="scientific">Operophtera brumata</name>
    <name type="common">Winter moth</name>
    <name type="synonym">Phalaena brumata</name>
    <dbReference type="NCBI Taxonomy" id="104452"/>
    <lineage>
        <taxon>Eukaryota</taxon>
        <taxon>Metazoa</taxon>
        <taxon>Ecdysozoa</taxon>
        <taxon>Arthropoda</taxon>
        <taxon>Hexapoda</taxon>
        <taxon>Insecta</taxon>
        <taxon>Pterygota</taxon>
        <taxon>Neoptera</taxon>
        <taxon>Endopterygota</taxon>
        <taxon>Lepidoptera</taxon>
        <taxon>Glossata</taxon>
        <taxon>Ditrysia</taxon>
        <taxon>Geometroidea</taxon>
        <taxon>Geometridae</taxon>
        <taxon>Larentiinae</taxon>
        <taxon>Operophtera</taxon>
    </lineage>
</organism>
<comment type="caution">
    <text evidence="5">The sequence shown here is derived from an EMBL/GenBank/DDBJ whole genome shotgun (WGS) entry which is preliminary data.</text>
</comment>
<feature type="compositionally biased region" description="Basic and acidic residues" evidence="3">
    <location>
        <begin position="8"/>
        <end position="21"/>
    </location>
</feature>
<dbReference type="Pfam" id="PF03184">
    <property type="entry name" value="DDE_1"/>
    <property type="match status" value="1"/>
</dbReference>
<dbReference type="Pfam" id="PF03221">
    <property type="entry name" value="HTH_Tnp_Tc5"/>
    <property type="match status" value="1"/>
</dbReference>
<dbReference type="EMBL" id="JTDY01006035">
    <property type="protein sequence ID" value="KOB66348.1"/>
    <property type="molecule type" value="Genomic_DNA"/>
</dbReference>
<dbReference type="InterPro" id="IPR050863">
    <property type="entry name" value="CenT-Element_Derived"/>
</dbReference>
<dbReference type="PANTHER" id="PTHR19303:SF73">
    <property type="entry name" value="PROTEIN PDC2"/>
    <property type="match status" value="1"/>
</dbReference>
<evidence type="ECO:0000256" key="3">
    <source>
        <dbReference type="SAM" id="MobiDB-lite"/>
    </source>
</evidence>
<evidence type="ECO:0000256" key="2">
    <source>
        <dbReference type="ARBA" id="ARBA00023125"/>
    </source>
</evidence>
<gene>
    <name evidence="5" type="ORF">OBRU01_21342</name>
</gene>
<evidence type="ECO:0000313" key="5">
    <source>
        <dbReference type="EMBL" id="KOB66348.1"/>
    </source>
</evidence>
<name>A0A0L7KSU5_OPEBR</name>
<dbReference type="InterPro" id="IPR006600">
    <property type="entry name" value="HTH_CenpB_DNA-bd_dom"/>
</dbReference>
<keyword evidence="2" id="KW-0238">DNA-binding</keyword>
<dbReference type="InterPro" id="IPR004875">
    <property type="entry name" value="DDE_SF_endonuclease_dom"/>
</dbReference>
<feature type="compositionally biased region" description="Polar residues" evidence="3">
    <location>
        <begin position="52"/>
        <end position="88"/>
    </location>
</feature>
<dbReference type="GO" id="GO:0005634">
    <property type="term" value="C:nucleus"/>
    <property type="evidence" value="ECO:0007669"/>
    <property type="project" value="UniProtKB-SubCell"/>
</dbReference>
<dbReference type="SUPFAM" id="SSF46689">
    <property type="entry name" value="Homeodomain-like"/>
    <property type="match status" value="1"/>
</dbReference>
<dbReference type="AlphaFoldDB" id="A0A0L7KSU5"/>
<keyword evidence="6" id="KW-1185">Reference proteome</keyword>
<sequence>MQQKRKKVTETTAERQERSQENQDAVTYDPLIETETITIKVEPVDFEDESNNSHPFESPPNESDITPNESDITPNESDSTPNESATKSLSRDELTYPIQCAIVSKMFKGRPLDDICELYNITPEVVHEIWEDRERFEVQKPGHRSHKHFNAKIEQKLLEWMQQQKDSNVQVSGKMIQNAAEGYAKELGFAAFDGSRKWLDRFKKKHDIMFRTRKRDYKAAPDNKCKTQFFVEQWAEAREGLCDDDIYIADEVGLFYNPSKNRIQKLRGKKFVQGCIKDRLSIFLCTNASGRDKKKLLVCGTEDPLQYSHRDPQTLPVLYVRHAQAHFTTRIFEDYVTCWNKELSQCNKKALLILDRATIHSKLQLSNLKLLFVPYKSKNSLIPIRNGVYSRFRDEFRRLILEDKVMNCMNGVDRNITCLEALSLLEKAWERTPPEVITMSFFSIGYNVTMPDSESVLTPRVSENDEEVLCDILKNYDVEHYYKDLSLLDEYLTVDDELLTGQGTNASVFGGNHKATPKNEIEEHLPIGTEKPEGEEMEASVKKARATTDLEIVKKYLQSKDTPFGTPG</sequence>
<dbReference type="STRING" id="104452.A0A0L7KSU5"/>
<dbReference type="GO" id="GO:0003677">
    <property type="term" value="F:DNA binding"/>
    <property type="evidence" value="ECO:0007669"/>
    <property type="project" value="UniProtKB-KW"/>
</dbReference>
<protein>
    <submittedName>
        <fullName evidence="5">Tigger transposable element-derived protein</fullName>
    </submittedName>
</protein>
<accession>A0A0L7KSU5</accession>